<sequence length="149" mass="15888">MNSSHALLITISIAYSVFPDPACRYCQMTARNSVSAHGVDSLAQSSHVATTSEEALVTSWVSSRTCFASVTCPCGLHSAPPLPSALHSEVLRLYAGDSASRYCGSPHSISKQNRYDAPPQRPRIGCSLPVACVSIRFGEGRAHRVIVAN</sequence>
<evidence type="ECO:0000313" key="2">
    <source>
        <dbReference type="EMBL" id="KAH7328452.1"/>
    </source>
</evidence>
<feature type="chain" id="PRO_5035467291" description="Secreted protein" evidence="1">
    <location>
        <begin position="20"/>
        <end position="149"/>
    </location>
</feature>
<accession>A0A8K0WW99</accession>
<keyword evidence="3" id="KW-1185">Reference proteome</keyword>
<dbReference type="Proteomes" id="UP000813444">
    <property type="component" value="Unassembled WGS sequence"/>
</dbReference>
<comment type="caution">
    <text evidence="2">The sequence shown here is derived from an EMBL/GenBank/DDBJ whole genome shotgun (WGS) entry which is preliminary data.</text>
</comment>
<dbReference type="EMBL" id="JAGPNK010000001">
    <property type="protein sequence ID" value="KAH7328452.1"/>
    <property type="molecule type" value="Genomic_DNA"/>
</dbReference>
<gene>
    <name evidence="2" type="ORF">B0I35DRAFT_18251</name>
</gene>
<keyword evidence="1" id="KW-0732">Signal</keyword>
<name>A0A8K0WW99_9HYPO</name>
<evidence type="ECO:0000313" key="3">
    <source>
        <dbReference type="Proteomes" id="UP000813444"/>
    </source>
</evidence>
<reference evidence="2" key="1">
    <citation type="journal article" date="2021" name="Nat. Commun.">
        <title>Genetic determinants of endophytism in the Arabidopsis root mycobiome.</title>
        <authorList>
            <person name="Mesny F."/>
            <person name="Miyauchi S."/>
            <person name="Thiergart T."/>
            <person name="Pickel B."/>
            <person name="Atanasova L."/>
            <person name="Karlsson M."/>
            <person name="Huettel B."/>
            <person name="Barry K.W."/>
            <person name="Haridas S."/>
            <person name="Chen C."/>
            <person name="Bauer D."/>
            <person name="Andreopoulos W."/>
            <person name="Pangilinan J."/>
            <person name="LaButti K."/>
            <person name="Riley R."/>
            <person name="Lipzen A."/>
            <person name="Clum A."/>
            <person name="Drula E."/>
            <person name="Henrissat B."/>
            <person name="Kohler A."/>
            <person name="Grigoriev I.V."/>
            <person name="Martin F.M."/>
            <person name="Hacquard S."/>
        </authorList>
    </citation>
    <scope>NUCLEOTIDE SEQUENCE</scope>
    <source>
        <strain evidence="2">MPI-CAGE-CH-0235</strain>
    </source>
</reference>
<organism evidence="2 3">
    <name type="scientific">Stachybotrys elegans</name>
    <dbReference type="NCBI Taxonomy" id="80388"/>
    <lineage>
        <taxon>Eukaryota</taxon>
        <taxon>Fungi</taxon>
        <taxon>Dikarya</taxon>
        <taxon>Ascomycota</taxon>
        <taxon>Pezizomycotina</taxon>
        <taxon>Sordariomycetes</taxon>
        <taxon>Hypocreomycetidae</taxon>
        <taxon>Hypocreales</taxon>
        <taxon>Stachybotryaceae</taxon>
        <taxon>Stachybotrys</taxon>
    </lineage>
</organism>
<evidence type="ECO:0008006" key="4">
    <source>
        <dbReference type="Google" id="ProtNLM"/>
    </source>
</evidence>
<evidence type="ECO:0000256" key="1">
    <source>
        <dbReference type="SAM" id="SignalP"/>
    </source>
</evidence>
<proteinExistence type="predicted"/>
<dbReference type="AlphaFoldDB" id="A0A8K0WW99"/>
<protein>
    <recommendedName>
        <fullName evidence="4">Secreted protein</fullName>
    </recommendedName>
</protein>
<feature type="signal peptide" evidence="1">
    <location>
        <begin position="1"/>
        <end position="19"/>
    </location>
</feature>